<dbReference type="PROSITE" id="PS50801">
    <property type="entry name" value="STAS"/>
    <property type="match status" value="1"/>
</dbReference>
<evidence type="ECO:0000259" key="1">
    <source>
        <dbReference type="PROSITE" id="PS50801"/>
    </source>
</evidence>
<dbReference type="Pfam" id="PF13466">
    <property type="entry name" value="STAS_2"/>
    <property type="match status" value="1"/>
</dbReference>
<proteinExistence type="predicted"/>
<name>A0A5R9QJM8_9GAMM</name>
<dbReference type="InterPro" id="IPR036513">
    <property type="entry name" value="STAS_dom_sf"/>
</dbReference>
<protein>
    <submittedName>
        <fullName evidence="2">Anti-anti-sigma factor</fullName>
    </submittedName>
</protein>
<evidence type="ECO:0000313" key="2">
    <source>
        <dbReference type="EMBL" id="TLX65348.1"/>
    </source>
</evidence>
<sequence>MTDARIAEVAPGELRLDGVLDYRSGPALRQAGQALIRKATTPAVVIDCSGVQQSSSVGLSLLLAYQRDATAAGRQLRIVALPGDMRQMAGVYGLHEVLAFDEAVAPPASA</sequence>
<gene>
    <name evidence="2" type="ORF">DN820_00295</name>
</gene>
<dbReference type="RefSeq" id="WP_138410582.1">
    <property type="nucleotide sequence ID" value="NZ_QLAG01000001.1"/>
</dbReference>
<dbReference type="Proteomes" id="UP000306753">
    <property type="component" value="Unassembled WGS sequence"/>
</dbReference>
<feature type="domain" description="STAS" evidence="1">
    <location>
        <begin position="14"/>
        <end position="110"/>
    </location>
</feature>
<dbReference type="SUPFAM" id="SSF52091">
    <property type="entry name" value="SpoIIaa-like"/>
    <property type="match status" value="1"/>
</dbReference>
<dbReference type="EMBL" id="QLAG01000001">
    <property type="protein sequence ID" value="TLX65348.1"/>
    <property type="molecule type" value="Genomic_DNA"/>
</dbReference>
<dbReference type="Gene3D" id="3.30.750.24">
    <property type="entry name" value="STAS domain"/>
    <property type="match status" value="1"/>
</dbReference>
<keyword evidence="3" id="KW-1185">Reference proteome</keyword>
<reference evidence="2 3" key="1">
    <citation type="journal article" date="2017" name="Eur. J. Clin. Microbiol. Infect. Dis.">
        <title>Uncommonly isolated clinical Pseudomonas: identification and phylogenetic assignation.</title>
        <authorList>
            <person name="Mulet M."/>
            <person name="Gomila M."/>
            <person name="Ramirez A."/>
            <person name="Cardew S."/>
            <person name="Moore E.R."/>
            <person name="Lalucat J."/>
            <person name="Garcia-Valdes E."/>
        </authorList>
    </citation>
    <scope>NUCLEOTIDE SEQUENCE [LARGE SCALE GENOMIC DNA]</scope>
    <source>
        <strain evidence="2 3">SD129</strain>
    </source>
</reference>
<dbReference type="InterPro" id="IPR002645">
    <property type="entry name" value="STAS_dom"/>
</dbReference>
<accession>A0A5R9QJM8</accession>
<dbReference type="AlphaFoldDB" id="A0A5R9QJM8"/>
<comment type="caution">
    <text evidence="2">The sequence shown here is derived from an EMBL/GenBank/DDBJ whole genome shotgun (WGS) entry which is preliminary data.</text>
</comment>
<evidence type="ECO:0000313" key="3">
    <source>
        <dbReference type="Proteomes" id="UP000306753"/>
    </source>
</evidence>
<organism evidence="2 3">
    <name type="scientific">Stutzerimonas nosocomialis</name>
    <dbReference type="NCBI Taxonomy" id="1056496"/>
    <lineage>
        <taxon>Bacteria</taxon>
        <taxon>Pseudomonadati</taxon>
        <taxon>Pseudomonadota</taxon>
        <taxon>Gammaproteobacteria</taxon>
        <taxon>Pseudomonadales</taxon>
        <taxon>Pseudomonadaceae</taxon>
        <taxon>Stutzerimonas</taxon>
    </lineage>
</organism>
<dbReference type="InterPro" id="IPR058548">
    <property type="entry name" value="MlaB-like_STAS"/>
</dbReference>